<sequence>MKRNLPVVLSVILCVLGSFSTALMADTLAINKNDTDKIISEDSFKTQVIPQANAAIDEGEGWIFYSYHNDETFGTSQSLAGMAVIKPGVEIHPPHEHSDEEFLLVTQGSGEWSVEGEVFKANTGDMLYAAPWDEHGVKNTSDVDLIFVVFKWHSKGIAVPTKSAYKK</sequence>
<accession>A0AAW7YYE9</accession>
<evidence type="ECO:0000259" key="3">
    <source>
        <dbReference type="Pfam" id="PF07883"/>
    </source>
</evidence>
<dbReference type="Pfam" id="PF07883">
    <property type="entry name" value="Cupin_2"/>
    <property type="match status" value="1"/>
</dbReference>
<evidence type="ECO:0000313" key="4">
    <source>
        <dbReference type="EMBL" id="AMJ74621.1"/>
    </source>
</evidence>
<dbReference type="PANTHER" id="PTHR35848">
    <property type="entry name" value="OXALATE-BINDING PROTEIN"/>
    <property type="match status" value="1"/>
</dbReference>
<dbReference type="PANTHER" id="PTHR35848:SF6">
    <property type="entry name" value="CUPIN TYPE-2 DOMAIN-CONTAINING PROTEIN"/>
    <property type="match status" value="1"/>
</dbReference>
<evidence type="ECO:0000256" key="2">
    <source>
        <dbReference type="SAM" id="SignalP"/>
    </source>
</evidence>
<dbReference type="InterPro" id="IPR011051">
    <property type="entry name" value="RmlC_Cupin_sf"/>
</dbReference>
<keyword evidence="1" id="KW-0479">Metal-binding</keyword>
<dbReference type="InterPro" id="IPR014710">
    <property type="entry name" value="RmlC-like_jellyroll"/>
</dbReference>
<reference evidence="4 6" key="1">
    <citation type="submission" date="2015-12" db="EMBL/GenBank/DDBJ databases">
        <title>Intraspecies pangenome expansion in the marine bacterium Alteromonas.</title>
        <authorList>
            <person name="Lopez-Perez M."/>
            <person name="Rodriguez-Valera F."/>
        </authorList>
    </citation>
    <scope>NUCLEOTIDE SEQUENCE [LARGE SCALE GENOMIC DNA]</scope>
    <source>
        <strain evidence="4 6">LMG 21861</strain>
    </source>
</reference>
<dbReference type="KEGG" id="asq:AVL57_12020"/>
<evidence type="ECO:0000313" key="5">
    <source>
        <dbReference type="EMBL" id="MDO6576234.1"/>
    </source>
</evidence>
<dbReference type="SUPFAM" id="SSF51182">
    <property type="entry name" value="RmlC-like cupins"/>
    <property type="match status" value="1"/>
</dbReference>
<evidence type="ECO:0000256" key="1">
    <source>
        <dbReference type="ARBA" id="ARBA00022723"/>
    </source>
</evidence>
<dbReference type="InterPro" id="IPR051610">
    <property type="entry name" value="GPI/OXD"/>
</dbReference>
<gene>
    <name evidence="4" type="ORF">AVL57_12020</name>
    <name evidence="5" type="ORF">Q4527_02475</name>
</gene>
<dbReference type="EMBL" id="JAUOQI010000001">
    <property type="protein sequence ID" value="MDO6576234.1"/>
    <property type="molecule type" value="Genomic_DNA"/>
</dbReference>
<keyword evidence="6" id="KW-1185">Reference proteome</keyword>
<protein>
    <submittedName>
        <fullName evidence="4 5">Cupin</fullName>
    </submittedName>
</protein>
<feature type="domain" description="Cupin type-2" evidence="3">
    <location>
        <begin position="82"/>
        <end position="149"/>
    </location>
</feature>
<organism evidence="5 7">
    <name type="scientific">Alteromonas stellipolaris</name>
    <dbReference type="NCBI Taxonomy" id="233316"/>
    <lineage>
        <taxon>Bacteria</taxon>
        <taxon>Pseudomonadati</taxon>
        <taxon>Pseudomonadota</taxon>
        <taxon>Gammaproteobacteria</taxon>
        <taxon>Alteromonadales</taxon>
        <taxon>Alteromonadaceae</taxon>
        <taxon>Alteromonas/Salinimonas group</taxon>
        <taxon>Alteromonas</taxon>
    </lineage>
</organism>
<keyword evidence="2" id="KW-0732">Signal</keyword>
<dbReference type="Proteomes" id="UP000056750">
    <property type="component" value="Chromosome"/>
</dbReference>
<name>A0AAW7YYE9_9ALTE</name>
<dbReference type="Gene3D" id="2.60.120.10">
    <property type="entry name" value="Jelly Rolls"/>
    <property type="match status" value="1"/>
</dbReference>
<dbReference type="RefSeq" id="WP_057791485.1">
    <property type="nucleotide sequence ID" value="NZ_CANLMS010000006.1"/>
</dbReference>
<feature type="signal peptide" evidence="2">
    <location>
        <begin position="1"/>
        <end position="24"/>
    </location>
</feature>
<dbReference type="GO" id="GO:0046872">
    <property type="term" value="F:metal ion binding"/>
    <property type="evidence" value="ECO:0007669"/>
    <property type="project" value="UniProtKB-KW"/>
</dbReference>
<evidence type="ECO:0000313" key="6">
    <source>
        <dbReference type="Proteomes" id="UP000056750"/>
    </source>
</evidence>
<evidence type="ECO:0000313" key="7">
    <source>
        <dbReference type="Proteomes" id="UP001170717"/>
    </source>
</evidence>
<feature type="chain" id="PRO_5043398322" evidence="2">
    <location>
        <begin position="25"/>
        <end position="167"/>
    </location>
</feature>
<dbReference type="Proteomes" id="UP001170717">
    <property type="component" value="Unassembled WGS sequence"/>
</dbReference>
<dbReference type="InterPro" id="IPR013096">
    <property type="entry name" value="Cupin_2"/>
</dbReference>
<proteinExistence type="predicted"/>
<dbReference type="AlphaFoldDB" id="A0AAW7YYE9"/>
<dbReference type="EMBL" id="CP013926">
    <property type="protein sequence ID" value="AMJ74621.1"/>
    <property type="molecule type" value="Genomic_DNA"/>
</dbReference>
<dbReference type="GeneID" id="83258486"/>
<reference evidence="5" key="2">
    <citation type="submission" date="2023-07" db="EMBL/GenBank/DDBJ databases">
        <title>Genome content predicts the carbon catabolic preferences of heterotrophic bacteria.</title>
        <authorList>
            <person name="Gralka M."/>
        </authorList>
    </citation>
    <scope>NUCLEOTIDE SEQUENCE</scope>
    <source>
        <strain evidence="5">F2M12</strain>
    </source>
</reference>